<dbReference type="InterPro" id="IPR013927">
    <property type="entry name" value="TF_Opi1_Ccg-8"/>
</dbReference>
<dbReference type="STRING" id="133385.A0A2T9YF70"/>
<feature type="region of interest" description="Disordered" evidence="1">
    <location>
        <begin position="449"/>
        <end position="475"/>
    </location>
</feature>
<name>A0A2T9YF70_9FUNG</name>
<dbReference type="GO" id="GO:0003714">
    <property type="term" value="F:transcription corepressor activity"/>
    <property type="evidence" value="ECO:0007669"/>
    <property type="project" value="InterPro"/>
</dbReference>
<dbReference type="EMBL" id="MBFR01000229">
    <property type="protein sequence ID" value="PVU90955.1"/>
    <property type="molecule type" value="Genomic_DNA"/>
</dbReference>
<evidence type="ECO:0000313" key="2">
    <source>
        <dbReference type="EMBL" id="PVU90955.1"/>
    </source>
</evidence>
<comment type="caution">
    <text evidence="2">The sequence shown here is derived from an EMBL/GenBank/DDBJ whole genome shotgun (WGS) entry which is preliminary data.</text>
</comment>
<keyword evidence="3" id="KW-1185">Reference proteome</keyword>
<dbReference type="AlphaFoldDB" id="A0A2T9YF70"/>
<dbReference type="Pfam" id="PF08618">
    <property type="entry name" value="Opi1"/>
    <property type="match status" value="2"/>
</dbReference>
<evidence type="ECO:0000256" key="1">
    <source>
        <dbReference type="SAM" id="MobiDB-lite"/>
    </source>
</evidence>
<gene>
    <name evidence="2" type="ORF">BB561_004641</name>
</gene>
<dbReference type="PANTHER" id="PTHR38406:SF1">
    <property type="entry name" value="TRANSCRIPTIONAL REPRESSOR OPI1"/>
    <property type="match status" value="1"/>
</dbReference>
<dbReference type="GO" id="GO:0030968">
    <property type="term" value="P:endoplasmic reticulum unfolded protein response"/>
    <property type="evidence" value="ECO:0007669"/>
    <property type="project" value="TreeGrafter"/>
</dbReference>
<protein>
    <submittedName>
        <fullName evidence="2">Uncharacterized protein</fullName>
    </submittedName>
</protein>
<dbReference type="GO" id="GO:0008654">
    <property type="term" value="P:phospholipid biosynthetic process"/>
    <property type="evidence" value="ECO:0007669"/>
    <property type="project" value="TreeGrafter"/>
</dbReference>
<sequence>MSQLYHSKMEIDSSPIQQHSTLHFTSTSPNFSQPNHDFAPSVLPSTPPSCDAEEQLLAAQALGSLKSKPFTSSKFISRVSELPILNKALSVYDLGKQKSNVLKLGAETLESGVRSVCNPLVNYLDVEQIDDFACRQLDRLEQSNSAFSKAAASDKNSDLHLSIEQKKAKNANFEIRNSYFSSSAFFSKSAAKKPESADLSSEDLPSLKPRPTRWEMLIGSARVHADSLRKDTSKKISFILDWLQYAIDTIQKYSADIKILLETAQKALLSLSNSSRDNLIYAKNSFVLFIADAKKRLSIAVSDIVNIMKSVIETISKYAGTVLPKEARNQVRYLLLELPKRCVNLASFVDSTPVSASSSLHSSAPIPSDSDSFYQSNLADIKDKIVSIEVGGSKIISFATESNVMLENIQTVFKSIAANFETWFESNPQDSIVNNFLLPPISQNKHLNPQMDIDSVSSFDNTQNPGNSSATPATNDAFASNKEISIDGDSISLENSDSSFSIKNVIDNHHTNHLQNSHMNPPTPHKHLNVELPSIVKNLINDTKPVYSMN</sequence>
<feature type="compositionally biased region" description="Polar residues" evidence="1">
    <location>
        <begin position="455"/>
        <end position="475"/>
    </location>
</feature>
<proteinExistence type="predicted"/>
<dbReference type="OrthoDB" id="2441642at2759"/>
<dbReference type="PANTHER" id="PTHR38406">
    <property type="entry name" value="TRANSCRIPTIONAL REPRESSOR OPI1"/>
    <property type="match status" value="1"/>
</dbReference>
<accession>A0A2T9YF70</accession>
<evidence type="ECO:0000313" key="3">
    <source>
        <dbReference type="Proteomes" id="UP000245383"/>
    </source>
</evidence>
<organism evidence="2 3">
    <name type="scientific">Smittium simulii</name>
    <dbReference type="NCBI Taxonomy" id="133385"/>
    <lineage>
        <taxon>Eukaryota</taxon>
        <taxon>Fungi</taxon>
        <taxon>Fungi incertae sedis</taxon>
        <taxon>Zoopagomycota</taxon>
        <taxon>Kickxellomycotina</taxon>
        <taxon>Harpellomycetes</taxon>
        <taxon>Harpellales</taxon>
        <taxon>Legeriomycetaceae</taxon>
        <taxon>Smittium</taxon>
    </lineage>
</organism>
<dbReference type="GO" id="GO:0005783">
    <property type="term" value="C:endoplasmic reticulum"/>
    <property type="evidence" value="ECO:0007669"/>
    <property type="project" value="TreeGrafter"/>
</dbReference>
<reference evidence="2 3" key="1">
    <citation type="journal article" date="2018" name="MBio">
        <title>Comparative Genomics Reveals the Core Gene Toolbox for the Fungus-Insect Symbiosis.</title>
        <authorList>
            <person name="Wang Y."/>
            <person name="Stata M."/>
            <person name="Wang W."/>
            <person name="Stajich J.E."/>
            <person name="White M.M."/>
            <person name="Moncalvo J.M."/>
        </authorList>
    </citation>
    <scope>NUCLEOTIDE SEQUENCE [LARGE SCALE GENOMIC DNA]</scope>
    <source>
        <strain evidence="2 3">SWE-8-4</strain>
    </source>
</reference>
<dbReference type="Proteomes" id="UP000245383">
    <property type="component" value="Unassembled WGS sequence"/>
</dbReference>
<dbReference type="GO" id="GO:0006357">
    <property type="term" value="P:regulation of transcription by RNA polymerase II"/>
    <property type="evidence" value="ECO:0007669"/>
    <property type="project" value="TreeGrafter"/>
</dbReference>
<dbReference type="GO" id="GO:0005634">
    <property type="term" value="C:nucleus"/>
    <property type="evidence" value="ECO:0007669"/>
    <property type="project" value="TreeGrafter"/>
</dbReference>